<dbReference type="GO" id="GO:0003677">
    <property type="term" value="F:DNA binding"/>
    <property type="evidence" value="ECO:0007669"/>
    <property type="project" value="UniProtKB-KW"/>
</dbReference>
<dbReference type="SMART" id="SM00298">
    <property type="entry name" value="CHROMO"/>
    <property type="match status" value="1"/>
</dbReference>
<dbReference type="InterPro" id="IPR043502">
    <property type="entry name" value="DNA/RNA_pol_sf"/>
</dbReference>
<dbReference type="PROSITE" id="PS50994">
    <property type="entry name" value="INTEGRASE"/>
    <property type="match status" value="1"/>
</dbReference>
<dbReference type="Pfam" id="PF24626">
    <property type="entry name" value="SH3_Tf2-1"/>
    <property type="match status" value="1"/>
</dbReference>
<keyword evidence="4" id="KW-0540">Nuclease</keyword>
<keyword evidence="9" id="KW-0460">Magnesium</keyword>
<dbReference type="AlphaFoldDB" id="A0A8J5YIJ6"/>
<keyword evidence="12" id="KW-0239">DNA-directed DNA polymerase</keyword>
<keyword evidence="10" id="KW-0229">DNA integration</keyword>
<sequence>MSSMVKGSRLITLKLKMSPIGQLLKLPRLYEAFLADVAFTQLKTSLSAAPVLQLPNFAEEFVVECDASDSGFGALLQQKGHPIAFFSCKIADRHLKLAAYERELIGLAKAVTHWRPYLWGRHFLIRTDHFSLKYLLDQQLTTSPQQHWISKLMGFDFRVEYKTGKLNKAADALSRKDEDLPHLMTVSFPQVEILKAIRREIEASPELSQLQQRILQGELGSDWVAQDGLIFFKGRLYLLPTSPIIPTLISSIHAMAHEGELKTLHRLRQNFFWKGMKLATSEFVQHCLVCQRNKWQNLQPAGLLQPLPIPQHVWADISMDFVEGLPKVKGKSVLMVVVDRLSKYAHFLPLSHPFTAISVATVFFAEVFRLHGLPESIVSDRDKVFLSLFWKELFRQSGSKLAFSSAYHPQSDGQTEVVNRTIEMYLRCLSNDRPRQWVDWVPWAEYCYNTSYHTALKATPFQLVYGRDPPRLLSYSAGSTRIEAVDKALQDRDALLHNAWDRLLQAQQRIKATYDLGHRELNFKVGDWVWLRLQQYRQLTITKQKHHKLLPKYFGPFKVLNKIGSVAYQLELPTGSRIHDVFHVSFLKEYKGPQPDAVGDLPLVYDGKALPTPQAIINTRLNRGRRELLVQWAGCPQEDATWEPIDNFRAAYPEFELEDKLNSERGSQSKDTFSSRPVTRSYAKAHNIRLLNKQGTAGCIGNICDSIENLSESHMLKASEKDILLKPMVMNYSANVAPLLPSMEFLKCTKLYMCCNRYVTNYQTTRCPSCGKAMNHNLTFLDTTNKAPNLGEAGFVKGVMPYMVMDDLTVRPLSAKSIITLLNHYNIKDLGDLERKSLLLELMRASMLSKTVLTDVFLGVKKKIFVKSDPIIH</sequence>
<dbReference type="InterPro" id="IPR023780">
    <property type="entry name" value="Chromo_domain"/>
</dbReference>
<evidence type="ECO:0000256" key="13">
    <source>
        <dbReference type="ARBA" id="ARBA00023125"/>
    </source>
</evidence>
<dbReference type="GO" id="GO:0003887">
    <property type="term" value="F:DNA-directed DNA polymerase activity"/>
    <property type="evidence" value="ECO:0007669"/>
    <property type="project" value="UniProtKB-KW"/>
</dbReference>
<dbReference type="Pfam" id="PF17921">
    <property type="entry name" value="Integrase_H2C2"/>
    <property type="match status" value="1"/>
</dbReference>
<evidence type="ECO:0008006" key="19">
    <source>
        <dbReference type="Google" id="ProtNLM"/>
    </source>
</evidence>
<dbReference type="InterPro" id="IPR041373">
    <property type="entry name" value="RT_RNaseH"/>
</dbReference>
<dbReference type="InterPro" id="IPR007750">
    <property type="entry name" value="DUF674"/>
</dbReference>
<name>A0A8J5YIJ6_9ROSI</name>
<proteinExistence type="predicted"/>
<keyword evidence="5" id="KW-0479">Metal-binding</keyword>
<keyword evidence="11" id="KW-0695">RNA-directed DNA polymerase</keyword>
<dbReference type="InterPro" id="IPR012337">
    <property type="entry name" value="RNaseH-like_sf"/>
</dbReference>
<dbReference type="SUPFAM" id="SSF54160">
    <property type="entry name" value="Chromo domain-like"/>
    <property type="match status" value="1"/>
</dbReference>
<evidence type="ECO:0000256" key="4">
    <source>
        <dbReference type="ARBA" id="ARBA00022722"/>
    </source>
</evidence>
<dbReference type="GO" id="GO:0046872">
    <property type="term" value="F:metal ion binding"/>
    <property type="evidence" value="ECO:0007669"/>
    <property type="project" value="UniProtKB-KW"/>
</dbReference>
<evidence type="ECO:0000313" key="17">
    <source>
        <dbReference type="EMBL" id="KAG8480436.1"/>
    </source>
</evidence>
<reference evidence="17 18" key="1">
    <citation type="journal article" date="2021" name="bioRxiv">
        <title>The Gossypium anomalum genome as a resource for cotton improvement and evolutionary analysis of hybrid incompatibility.</title>
        <authorList>
            <person name="Grover C.E."/>
            <person name="Yuan D."/>
            <person name="Arick M.A."/>
            <person name="Miller E.R."/>
            <person name="Hu G."/>
            <person name="Peterson D.G."/>
            <person name="Wendel J.F."/>
            <person name="Udall J.A."/>
        </authorList>
    </citation>
    <scope>NUCLEOTIDE SEQUENCE [LARGE SCALE GENOMIC DNA]</scope>
    <source>
        <strain evidence="17">JFW-Udall</strain>
        <tissue evidence="17">Leaf</tissue>
    </source>
</reference>
<dbReference type="PROSITE" id="PS50013">
    <property type="entry name" value="CHROMO_2"/>
    <property type="match status" value="1"/>
</dbReference>
<dbReference type="Pfam" id="PF05056">
    <property type="entry name" value="DUF674"/>
    <property type="match status" value="1"/>
</dbReference>
<dbReference type="InterPro" id="IPR000953">
    <property type="entry name" value="Chromo/chromo_shadow_dom"/>
</dbReference>
<keyword evidence="1" id="KW-0645">Protease</keyword>
<evidence type="ECO:0000256" key="10">
    <source>
        <dbReference type="ARBA" id="ARBA00022908"/>
    </source>
</evidence>
<feature type="domain" description="Integrase catalytic" evidence="16">
    <location>
        <begin position="304"/>
        <end position="468"/>
    </location>
</feature>
<evidence type="ECO:0000256" key="3">
    <source>
        <dbReference type="ARBA" id="ARBA00022695"/>
    </source>
</evidence>
<dbReference type="GO" id="GO:0004519">
    <property type="term" value="F:endonuclease activity"/>
    <property type="evidence" value="ECO:0007669"/>
    <property type="project" value="UniProtKB-KW"/>
</dbReference>
<evidence type="ECO:0000256" key="5">
    <source>
        <dbReference type="ARBA" id="ARBA00022723"/>
    </source>
</evidence>
<gene>
    <name evidence="17" type="ORF">CXB51_025073</name>
</gene>
<dbReference type="Gene3D" id="1.10.340.70">
    <property type="match status" value="1"/>
</dbReference>
<keyword evidence="3" id="KW-0548">Nucleotidyltransferase</keyword>
<dbReference type="GO" id="GO:0006508">
    <property type="term" value="P:proteolysis"/>
    <property type="evidence" value="ECO:0007669"/>
    <property type="project" value="UniProtKB-KW"/>
</dbReference>
<dbReference type="InterPro" id="IPR036397">
    <property type="entry name" value="RNaseH_sf"/>
</dbReference>
<dbReference type="CDD" id="cd09274">
    <property type="entry name" value="RNase_HI_RT_Ty3"/>
    <property type="match status" value="1"/>
</dbReference>
<protein>
    <recommendedName>
        <fullName evidence="19">Integrase catalytic domain-containing protein</fullName>
    </recommendedName>
</protein>
<evidence type="ECO:0000256" key="1">
    <source>
        <dbReference type="ARBA" id="ARBA00022670"/>
    </source>
</evidence>
<dbReference type="Pfam" id="PF00385">
    <property type="entry name" value="Chromo"/>
    <property type="match status" value="1"/>
</dbReference>
<accession>A0A8J5YIJ6</accession>
<evidence type="ECO:0000256" key="2">
    <source>
        <dbReference type="ARBA" id="ARBA00022679"/>
    </source>
</evidence>
<dbReference type="GO" id="GO:0015074">
    <property type="term" value="P:DNA integration"/>
    <property type="evidence" value="ECO:0007669"/>
    <property type="project" value="UniProtKB-KW"/>
</dbReference>
<evidence type="ECO:0000256" key="14">
    <source>
        <dbReference type="ARBA" id="ARBA00023172"/>
    </source>
</evidence>
<dbReference type="PANTHER" id="PTHR37984:SF5">
    <property type="entry name" value="PROTEIN NYNRIN-LIKE"/>
    <property type="match status" value="1"/>
</dbReference>
<dbReference type="PANTHER" id="PTHR37984">
    <property type="entry name" value="PROTEIN CBG26694"/>
    <property type="match status" value="1"/>
</dbReference>
<organism evidence="17 18">
    <name type="scientific">Gossypium anomalum</name>
    <dbReference type="NCBI Taxonomy" id="47600"/>
    <lineage>
        <taxon>Eukaryota</taxon>
        <taxon>Viridiplantae</taxon>
        <taxon>Streptophyta</taxon>
        <taxon>Embryophyta</taxon>
        <taxon>Tracheophyta</taxon>
        <taxon>Spermatophyta</taxon>
        <taxon>Magnoliopsida</taxon>
        <taxon>eudicotyledons</taxon>
        <taxon>Gunneridae</taxon>
        <taxon>Pentapetalae</taxon>
        <taxon>rosids</taxon>
        <taxon>malvids</taxon>
        <taxon>Malvales</taxon>
        <taxon>Malvaceae</taxon>
        <taxon>Malvoideae</taxon>
        <taxon>Gossypium</taxon>
    </lineage>
</organism>
<evidence type="ECO:0000259" key="15">
    <source>
        <dbReference type="PROSITE" id="PS50013"/>
    </source>
</evidence>
<dbReference type="EMBL" id="JAHUZN010000010">
    <property type="protein sequence ID" value="KAG8480436.1"/>
    <property type="molecule type" value="Genomic_DNA"/>
</dbReference>
<dbReference type="FunFam" id="3.30.420.10:FF:000219">
    <property type="entry name" value="Putative retroelement"/>
    <property type="match status" value="1"/>
</dbReference>
<keyword evidence="8" id="KW-0378">Hydrolase</keyword>
<dbReference type="GO" id="GO:0004190">
    <property type="term" value="F:aspartic-type endopeptidase activity"/>
    <property type="evidence" value="ECO:0007669"/>
    <property type="project" value="UniProtKB-KW"/>
</dbReference>
<keyword evidence="18" id="KW-1185">Reference proteome</keyword>
<dbReference type="Gene3D" id="3.30.420.10">
    <property type="entry name" value="Ribonuclease H-like superfamily/Ribonuclease H"/>
    <property type="match status" value="1"/>
</dbReference>
<dbReference type="InterPro" id="IPR056924">
    <property type="entry name" value="SH3_Tf2-1"/>
</dbReference>
<evidence type="ECO:0000313" key="18">
    <source>
        <dbReference type="Proteomes" id="UP000701853"/>
    </source>
</evidence>
<dbReference type="InterPro" id="IPR016197">
    <property type="entry name" value="Chromo-like_dom_sf"/>
</dbReference>
<keyword evidence="2" id="KW-0808">Transferase</keyword>
<comment type="caution">
    <text evidence="17">The sequence shown here is derived from an EMBL/GenBank/DDBJ whole genome shotgun (WGS) entry which is preliminary data.</text>
</comment>
<dbReference type="OrthoDB" id="1002013at2759"/>
<dbReference type="InterPro" id="IPR001584">
    <property type="entry name" value="Integrase_cat-core"/>
</dbReference>
<dbReference type="Gene3D" id="2.40.50.40">
    <property type="match status" value="1"/>
</dbReference>
<evidence type="ECO:0000256" key="9">
    <source>
        <dbReference type="ARBA" id="ARBA00022842"/>
    </source>
</evidence>
<dbReference type="Proteomes" id="UP000701853">
    <property type="component" value="Chromosome 10"/>
</dbReference>
<keyword evidence="7" id="KW-0255">Endonuclease</keyword>
<dbReference type="GO" id="GO:0006310">
    <property type="term" value="P:DNA recombination"/>
    <property type="evidence" value="ECO:0007669"/>
    <property type="project" value="UniProtKB-KW"/>
</dbReference>
<dbReference type="InterPro" id="IPR050951">
    <property type="entry name" value="Retrovirus_Pol_polyprotein"/>
</dbReference>
<evidence type="ECO:0000256" key="8">
    <source>
        <dbReference type="ARBA" id="ARBA00022801"/>
    </source>
</evidence>
<dbReference type="SUPFAM" id="SSF53098">
    <property type="entry name" value="Ribonuclease H-like"/>
    <property type="match status" value="1"/>
</dbReference>
<dbReference type="InterPro" id="IPR041588">
    <property type="entry name" value="Integrase_H2C2"/>
</dbReference>
<evidence type="ECO:0000259" key="16">
    <source>
        <dbReference type="PROSITE" id="PS50994"/>
    </source>
</evidence>
<evidence type="ECO:0000256" key="12">
    <source>
        <dbReference type="ARBA" id="ARBA00022932"/>
    </source>
</evidence>
<keyword evidence="14" id="KW-0233">DNA recombination</keyword>
<dbReference type="SUPFAM" id="SSF56672">
    <property type="entry name" value="DNA/RNA polymerases"/>
    <property type="match status" value="1"/>
</dbReference>
<evidence type="ECO:0000256" key="7">
    <source>
        <dbReference type="ARBA" id="ARBA00022759"/>
    </source>
</evidence>
<feature type="domain" description="Chromo" evidence="15">
    <location>
        <begin position="611"/>
        <end position="654"/>
    </location>
</feature>
<keyword evidence="6" id="KW-0064">Aspartyl protease</keyword>
<evidence type="ECO:0000256" key="11">
    <source>
        <dbReference type="ARBA" id="ARBA00022918"/>
    </source>
</evidence>
<dbReference type="GO" id="GO:0003964">
    <property type="term" value="F:RNA-directed DNA polymerase activity"/>
    <property type="evidence" value="ECO:0007669"/>
    <property type="project" value="UniProtKB-KW"/>
</dbReference>
<evidence type="ECO:0000256" key="6">
    <source>
        <dbReference type="ARBA" id="ARBA00022750"/>
    </source>
</evidence>
<keyword evidence="13" id="KW-0238">DNA-binding</keyword>
<dbReference type="Pfam" id="PF17917">
    <property type="entry name" value="RT_RNaseH"/>
    <property type="match status" value="1"/>
</dbReference>